<proteinExistence type="predicted"/>
<dbReference type="AlphaFoldDB" id="A0A8J2YSK9"/>
<gene>
    <name evidence="1" type="ORF">GCM10011611_18420</name>
</gene>
<reference evidence="1" key="1">
    <citation type="journal article" date="2014" name="Int. J. Syst. Evol. Microbiol.">
        <title>Complete genome sequence of Corynebacterium casei LMG S-19264T (=DSM 44701T), isolated from a smear-ripened cheese.</title>
        <authorList>
            <consortium name="US DOE Joint Genome Institute (JGI-PGF)"/>
            <person name="Walter F."/>
            <person name="Albersmeier A."/>
            <person name="Kalinowski J."/>
            <person name="Ruckert C."/>
        </authorList>
    </citation>
    <scope>NUCLEOTIDE SEQUENCE</scope>
    <source>
        <strain evidence="1">CGMCC 1.15725</strain>
    </source>
</reference>
<evidence type="ECO:0000313" key="2">
    <source>
        <dbReference type="Proteomes" id="UP000646365"/>
    </source>
</evidence>
<keyword evidence="2" id="KW-1185">Reference proteome</keyword>
<comment type="caution">
    <text evidence="1">The sequence shown here is derived from an EMBL/GenBank/DDBJ whole genome shotgun (WGS) entry which is preliminary data.</text>
</comment>
<accession>A0A8J2YSK9</accession>
<evidence type="ECO:0000313" key="1">
    <source>
        <dbReference type="EMBL" id="GGF13031.1"/>
    </source>
</evidence>
<dbReference type="RefSeq" id="WP_189044862.1">
    <property type="nucleotide sequence ID" value="NZ_BMJQ01000004.1"/>
</dbReference>
<sequence>MIQRSIDAPAPTLDARWIIALWVALHGTGALSTAGGELVLAADAACAAAGNAILALATQLDGETARAIRAALRKVPGVTAGSTESVSDAQVEDALKRLGIRLFDDAGANRPPTCGMAVAGFGKITWTDGSAAS</sequence>
<dbReference type="EMBL" id="BMJQ01000004">
    <property type="protein sequence ID" value="GGF13031.1"/>
    <property type="molecule type" value="Genomic_DNA"/>
</dbReference>
<protein>
    <submittedName>
        <fullName evidence="1">Uncharacterized protein</fullName>
    </submittedName>
</protein>
<reference evidence="1" key="2">
    <citation type="submission" date="2020-09" db="EMBL/GenBank/DDBJ databases">
        <authorList>
            <person name="Sun Q."/>
            <person name="Zhou Y."/>
        </authorList>
    </citation>
    <scope>NUCLEOTIDE SEQUENCE</scope>
    <source>
        <strain evidence="1">CGMCC 1.15725</strain>
    </source>
</reference>
<name>A0A8J2YSK9_9PROT</name>
<dbReference type="Proteomes" id="UP000646365">
    <property type="component" value="Unassembled WGS sequence"/>
</dbReference>
<organism evidence="1 2">
    <name type="scientific">Aliidongia dinghuensis</name>
    <dbReference type="NCBI Taxonomy" id="1867774"/>
    <lineage>
        <taxon>Bacteria</taxon>
        <taxon>Pseudomonadati</taxon>
        <taxon>Pseudomonadota</taxon>
        <taxon>Alphaproteobacteria</taxon>
        <taxon>Rhodospirillales</taxon>
        <taxon>Dongiaceae</taxon>
        <taxon>Aliidongia</taxon>
    </lineage>
</organism>